<reference evidence="9 10" key="1">
    <citation type="submission" date="2015-09" db="EMBL/GenBank/DDBJ databases">
        <authorList>
            <consortium name="Pathogen Informatics"/>
        </authorList>
    </citation>
    <scope>NUCLEOTIDE SEQUENCE [LARGE SCALE GENOMIC DNA]</scope>
    <source>
        <strain evidence="9 10">2789STDY5608850</strain>
    </source>
</reference>
<dbReference type="PROSITE" id="PS50928">
    <property type="entry name" value="ABC_TM1"/>
    <property type="match status" value="1"/>
</dbReference>
<evidence type="ECO:0000256" key="3">
    <source>
        <dbReference type="ARBA" id="ARBA00022475"/>
    </source>
</evidence>
<dbReference type="SUPFAM" id="SSF161098">
    <property type="entry name" value="MetI-like"/>
    <property type="match status" value="1"/>
</dbReference>
<organism evidence="9 10">
    <name type="scientific">Hungatella hathewayi</name>
    <dbReference type="NCBI Taxonomy" id="154046"/>
    <lineage>
        <taxon>Bacteria</taxon>
        <taxon>Bacillati</taxon>
        <taxon>Bacillota</taxon>
        <taxon>Clostridia</taxon>
        <taxon>Lachnospirales</taxon>
        <taxon>Lachnospiraceae</taxon>
        <taxon>Hungatella</taxon>
    </lineage>
</organism>
<feature type="transmembrane region" description="Helical" evidence="7">
    <location>
        <begin position="241"/>
        <end position="262"/>
    </location>
</feature>
<comment type="similarity">
    <text evidence="7">Belongs to the binding-protein-dependent transport system permease family.</text>
</comment>
<dbReference type="CDD" id="cd06261">
    <property type="entry name" value="TM_PBP2"/>
    <property type="match status" value="1"/>
</dbReference>
<gene>
    <name evidence="9" type="primary">ycjP_78</name>
    <name evidence="9" type="ORF">ERS852407_03903</name>
</gene>
<sequence>MKTQTKRAAGTYLILGIGILLIIYPLFLTVISAFKTEPEITKNFLALPESFYLGNFKNILSRPDYYQAVGNTLYITILSLAGMIVVLPMVSYSIARKMDVSRFYKYLYFFLLVGIFVPFQVKMMPLIKTMSSLHMLTPTGIIIVYVASSICEGVFLYVAFIQGVPTELEEAAYIDGASTAKTYFQIILPLLKPMTATVLIKMGLWIWNDFFLPLLVLNKSTKYWTLTLFQYNFKSTFTVDYALVFATFILSMLPVFLVYLVLQKQIIGGLTNGAVKG</sequence>
<dbReference type="Gene3D" id="1.10.3720.10">
    <property type="entry name" value="MetI-like"/>
    <property type="match status" value="1"/>
</dbReference>
<feature type="transmembrane region" description="Helical" evidence="7">
    <location>
        <begin position="106"/>
        <end position="127"/>
    </location>
</feature>
<keyword evidence="2 7" id="KW-0813">Transport</keyword>
<dbReference type="Proteomes" id="UP000095651">
    <property type="component" value="Unassembled WGS sequence"/>
</dbReference>
<keyword evidence="5 7" id="KW-1133">Transmembrane helix</keyword>
<feature type="transmembrane region" description="Helical" evidence="7">
    <location>
        <begin position="182"/>
        <end position="207"/>
    </location>
</feature>
<dbReference type="InterPro" id="IPR035906">
    <property type="entry name" value="MetI-like_sf"/>
</dbReference>
<keyword evidence="6 7" id="KW-0472">Membrane</keyword>
<feature type="domain" description="ABC transmembrane type-1" evidence="8">
    <location>
        <begin position="69"/>
        <end position="262"/>
    </location>
</feature>
<dbReference type="Pfam" id="PF00528">
    <property type="entry name" value="BPD_transp_1"/>
    <property type="match status" value="1"/>
</dbReference>
<evidence type="ECO:0000313" key="9">
    <source>
        <dbReference type="EMBL" id="CUO76971.1"/>
    </source>
</evidence>
<keyword evidence="4 7" id="KW-0812">Transmembrane</keyword>
<comment type="subcellular location">
    <subcellularLocation>
        <location evidence="1 7">Cell membrane</location>
        <topology evidence="1 7">Multi-pass membrane protein</topology>
    </subcellularLocation>
</comment>
<dbReference type="GeneID" id="86061081"/>
<evidence type="ECO:0000256" key="7">
    <source>
        <dbReference type="RuleBase" id="RU363032"/>
    </source>
</evidence>
<dbReference type="InterPro" id="IPR000515">
    <property type="entry name" value="MetI-like"/>
</dbReference>
<feature type="transmembrane region" description="Helical" evidence="7">
    <location>
        <begin position="139"/>
        <end position="161"/>
    </location>
</feature>
<protein>
    <submittedName>
        <fullName evidence="9">Binding-protein-dependent transport system inner membrane protein</fullName>
    </submittedName>
</protein>
<dbReference type="GO" id="GO:0055085">
    <property type="term" value="P:transmembrane transport"/>
    <property type="evidence" value="ECO:0007669"/>
    <property type="project" value="InterPro"/>
</dbReference>
<dbReference type="AlphaFoldDB" id="A0A174HRX2"/>
<accession>A0A174HRX2</accession>
<proteinExistence type="inferred from homology"/>
<evidence type="ECO:0000313" key="10">
    <source>
        <dbReference type="Proteomes" id="UP000095651"/>
    </source>
</evidence>
<dbReference type="PANTHER" id="PTHR43744">
    <property type="entry name" value="ABC TRANSPORTER PERMEASE PROTEIN MG189-RELATED-RELATED"/>
    <property type="match status" value="1"/>
</dbReference>
<keyword evidence="3" id="KW-1003">Cell membrane</keyword>
<dbReference type="EMBL" id="CYZE01000011">
    <property type="protein sequence ID" value="CUO76971.1"/>
    <property type="molecule type" value="Genomic_DNA"/>
</dbReference>
<dbReference type="PANTHER" id="PTHR43744:SF3">
    <property type="entry name" value="LACTOSE TRANSPORT SYSTEM PERMEASE PROTEIN LACG"/>
    <property type="match status" value="1"/>
</dbReference>
<dbReference type="RefSeq" id="WP_055657705.1">
    <property type="nucleotide sequence ID" value="NZ_CABIXC010000011.1"/>
</dbReference>
<evidence type="ECO:0000259" key="8">
    <source>
        <dbReference type="PROSITE" id="PS50928"/>
    </source>
</evidence>
<evidence type="ECO:0000256" key="2">
    <source>
        <dbReference type="ARBA" id="ARBA00022448"/>
    </source>
</evidence>
<evidence type="ECO:0000256" key="6">
    <source>
        <dbReference type="ARBA" id="ARBA00023136"/>
    </source>
</evidence>
<evidence type="ECO:0000256" key="4">
    <source>
        <dbReference type="ARBA" id="ARBA00022692"/>
    </source>
</evidence>
<feature type="transmembrane region" description="Helical" evidence="7">
    <location>
        <begin position="73"/>
        <end position="94"/>
    </location>
</feature>
<feature type="transmembrane region" description="Helical" evidence="7">
    <location>
        <begin position="12"/>
        <end position="34"/>
    </location>
</feature>
<evidence type="ECO:0000256" key="1">
    <source>
        <dbReference type="ARBA" id="ARBA00004651"/>
    </source>
</evidence>
<evidence type="ECO:0000256" key="5">
    <source>
        <dbReference type="ARBA" id="ARBA00022989"/>
    </source>
</evidence>
<dbReference type="GO" id="GO:0005886">
    <property type="term" value="C:plasma membrane"/>
    <property type="evidence" value="ECO:0007669"/>
    <property type="project" value="UniProtKB-SubCell"/>
</dbReference>
<name>A0A174HRX2_9FIRM</name>